<dbReference type="EMBL" id="AP024702">
    <property type="protein sequence ID" value="BCX48623.1"/>
    <property type="molecule type" value="Genomic_DNA"/>
</dbReference>
<name>A0ABM7RN55_9BACT</name>
<evidence type="ECO:0000313" key="2">
    <source>
        <dbReference type="Proteomes" id="UP001374893"/>
    </source>
</evidence>
<evidence type="ECO:0000313" key="1">
    <source>
        <dbReference type="EMBL" id="BCX48623.1"/>
    </source>
</evidence>
<proteinExistence type="predicted"/>
<sequence length="169" mass="18490">MELIINILNSILGEIARLVAILGILVVASCSPRNTAIDLSSLTGSDEVLSRGYRVGQVYQTRTALLVTGRKKLSLSEPGGSEPFVKQYIDDPASFKNVVGIVQTGTDLRISRVEMSDSGMGGIVNAYAILLNGKFKEQEVFLRGVSRFEYGTQYGSVSMPDEEWLQLKR</sequence>
<dbReference type="Proteomes" id="UP001374893">
    <property type="component" value="Chromosome"/>
</dbReference>
<accession>A0ABM7RN55</accession>
<protein>
    <submittedName>
        <fullName evidence="1">Uncharacterized protein</fullName>
    </submittedName>
</protein>
<reference evidence="1 2" key="1">
    <citation type="submission" date="2021-06" db="EMBL/GenBank/DDBJ databases">
        <title>Complete genome of Haloferula helveola possessing various polysaccharide degrading enzymes.</title>
        <authorList>
            <person name="Takami H."/>
            <person name="Huang C."/>
            <person name="Hamasaki K."/>
        </authorList>
    </citation>
    <scope>NUCLEOTIDE SEQUENCE [LARGE SCALE GENOMIC DNA]</scope>
    <source>
        <strain evidence="1 2">CN-1</strain>
    </source>
</reference>
<organism evidence="1 2">
    <name type="scientific">Haloferula helveola</name>
    <dbReference type="NCBI Taxonomy" id="490095"/>
    <lineage>
        <taxon>Bacteria</taxon>
        <taxon>Pseudomonadati</taxon>
        <taxon>Verrucomicrobiota</taxon>
        <taxon>Verrucomicrobiia</taxon>
        <taxon>Verrucomicrobiales</taxon>
        <taxon>Verrucomicrobiaceae</taxon>
        <taxon>Haloferula</taxon>
    </lineage>
</organism>
<keyword evidence="2" id="KW-1185">Reference proteome</keyword>
<gene>
    <name evidence="1" type="ORF">HAHE_25310</name>
</gene>